<evidence type="ECO:0000259" key="4">
    <source>
        <dbReference type="Pfam" id="PF13193"/>
    </source>
</evidence>
<dbReference type="PROSITE" id="PS00455">
    <property type="entry name" value="AMP_BINDING"/>
    <property type="match status" value="1"/>
</dbReference>
<accession>A0A9Y2JPL6</accession>
<keyword evidence="2 5" id="KW-0436">Ligase</keyword>
<comment type="similarity">
    <text evidence="1">Belongs to the ATP-dependent AMP-binding enzyme family.</text>
</comment>
<dbReference type="InterPro" id="IPR050237">
    <property type="entry name" value="ATP-dep_AMP-bd_enzyme"/>
</dbReference>
<dbReference type="FunFam" id="3.30.300.30:FF:000008">
    <property type="entry name" value="2,3-dihydroxybenzoate-AMP ligase"/>
    <property type="match status" value="1"/>
</dbReference>
<evidence type="ECO:0000256" key="1">
    <source>
        <dbReference type="ARBA" id="ARBA00006432"/>
    </source>
</evidence>
<protein>
    <submittedName>
        <fullName evidence="5">Long-chain-fatty-acid--CoA ligase</fullName>
        <ecNumber evidence="5">6.2.1.3</ecNumber>
    </submittedName>
</protein>
<dbReference type="PANTHER" id="PTHR43767:SF11">
    <property type="entry name" value="MEDIUM-CHAIN-FATTY-ACID--COA LIGASE"/>
    <property type="match status" value="1"/>
</dbReference>
<feature type="domain" description="AMP-dependent synthetase/ligase" evidence="3">
    <location>
        <begin position="16"/>
        <end position="379"/>
    </location>
</feature>
<evidence type="ECO:0000259" key="3">
    <source>
        <dbReference type="Pfam" id="PF00501"/>
    </source>
</evidence>
<evidence type="ECO:0000256" key="2">
    <source>
        <dbReference type="ARBA" id="ARBA00022598"/>
    </source>
</evidence>
<evidence type="ECO:0000313" key="6">
    <source>
        <dbReference type="Proteomes" id="UP001239397"/>
    </source>
</evidence>
<dbReference type="KEGG" id="amog:QRX60_45450"/>
<dbReference type="EMBL" id="CP127295">
    <property type="protein sequence ID" value="WIY01207.1"/>
    <property type="molecule type" value="Genomic_DNA"/>
</dbReference>
<dbReference type="RefSeq" id="WP_285997665.1">
    <property type="nucleotide sequence ID" value="NZ_CP127295.1"/>
</dbReference>
<dbReference type="EC" id="6.2.1.3" evidence="5"/>
<dbReference type="InterPro" id="IPR045851">
    <property type="entry name" value="AMP-bd_C_sf"/>
</dbReference>
<dbReference type="NCBIfam" id="NF004837">
    <property type="entry name" value="PRK06187.1"/>
    <property type="match status" value="1"/>
</dbReference>
<gene>
    <name evidence="5" type="ORF">QRX60_45450</name>
</gene>
<dbReference type="InterPro" id="IPR000873">
    <property type="entry name" value="AMP-dep_synth/lig_dom"/>
</dbReference>
<reference evidence="5 6" key="1">
    <citation type="submission" date="2023-06" db="EMBL/GenBank/DDBJ databases">
        <authorList>
            <person name="Oyuntsetseg B."/>
            <person name="Kim S.B."/>
        </authorList>
    </citation>
    <scope>NUCLEOTIDE SEQUENCE [LARGE SCALE GENOMIC DNA]</scope>
    <source>
        <strain evidence="5 6">4-36</strain>
    </source>
</reference>
<feature type="domain" description="AMP-binding enzyme C-terminal" evidence="4">
    <location>
        <begin position="428"/>
        <end position="501"/>
    </location>
</feature>
<dbReference type="InterPro" id="IPR042099">
    <property type="entry name" value="ANL_N_sf"/>
</dbReference>
<evidence type="ECO:0000313" key="5">
    <source>
        <dbReference type="EMBL" id="WIY01207.1"/>
    </source>
</evidence>
<keyword evidence="6" id="KW-1185">Reference proteome</keyword>
<sequence length="528" mass="56936">MMDRPLLVSSLLHRAERVFGDRVNVSCAGGEVRREFTYRELGSAARRLAAALLELGVRPGTKIGSLAWNSDRHLAAYFGVPGIGAVLHTINQRMPAEHIVYSVNQAEDEVLLVDADLVPVVREILPATPAVKHVVDLGGFADLPGVRTWSFDTLLEEATELAEFPEFDERTASSICFTSGTTGLPKGVVYTHRSTVLHALAISAADGVAMSGHRAYLIACQMSHVHSWGAPHAGTLQGARLILPGPHPTPADFLRIITTQAPDVLVGAPAVAALIRDEYRKNPAAHDLSSLKTVWMGGQTPPAALADWWASVGASTANGWGMTETSPMGTFLNGRDTQGVQLPLFEIRIVDDTGRELPWDGRTTGELEARGPWVTGAYLGATGPSGSFHDGWLRTGDVAVISPAGALRIKDRAKDLIKSGGEWISSIELENHLMLHPAVDEAAVIGVPHEKWQERPVAWIVTSADVSDDELKDYIGAKFPRYWVPDAFVRVEAIPKTSVGKLDKMTMRTRQAAGTARQDTCAPAMLKA</sequence>
<dbReference type="GO" id="GO:0004467">
    <property type="term" value="F:long-chain fatty acid-CoA ligase activity"/>
    <property type="evidence" value="ECO:0007669"/>
    <property type="project" value="UniProtKB-EC"/>
</dbReference>
<dbReference type="AlphaFoldDB" id="A0A9Y2JPL6"/>
<dbReference type="Gene3D" id="3.40.50.12780">
    <property type="entry name" value="N-terminal domain of ligase-like"/>
    <property type="match status" value="1"/>
</dbReference>
<dbReference type="InterPro" id="IPR020845">
    <property type="entry name" value="AMP-binding_CS"/>
</dbReference>
<dbReference type="PANTHER" id="PTHR43767">
    <property type="entry name" value="LONG-CHAIN-FATTY-ACID--COA LIGASE"/>
    <property type="match status" value="1"/>
</dbReference>
<dbReference type="InterPro" id="IPR025110">
    <property type="entry name" value="AMP-bd_C"/>
</dbReference>
<proteinExistence type="inferred from homology"/>
<dbReference type="Proteomes" id="UP001239397">
    <property type="component" value="Chromosome"/>
</dbReference>
<dbReference type="SUPFAM" id="SSF56801">
    <property type="entry name" value="Acetyl-CoA synthetase-like"/>
    <property type="match status" value="1"/>
</dbReference>
<organism evidence="5 6">
    <name type="scientific">Amycolatopsis mongoliensis</name>
    <dbReference type="NCBI Taxonomy" id="715475"/>
    <lineage>
        <taxon>Bacteria</taxon>
        <taxon>Bacillati</taxon>
        <taxon>Actinomycetota</taxon>
        <taxon>Actinomycetes</taxon>
        <taxon>Pseudonocardiales</taxon>
        <taxon>Pseudonocardiaceae</taxon>
        <taxon>Amycolatopsis</taxon>
    </lineage>
</organism>
<dbReference type="Gene3D" id="3.30.300.30">
    <property type="match status" value="1"/>
</dbReference>
<dbReference type="Pfam" id="PF13193">
    <property type="entry name" value="AMP-binding_C"/>
    <property type="match status" value="1"/>
</dbReference>
<dbReference type="Pfam" id="PF00501">
    <property type="entry name" value="AMP-binding"/>
    <property type="match status" value="1"/>
</dbReference>
<name>A0A9Y2JPL6_9PSEU</name>